<organism evidence="1 2">
    <name type="scientific">Thermospira aquatica</name>
    <dbReference type="NCBI Taxonomy" id="2828656"/>
    <lineage>
        <taxon>Bacteria</taxon>
        <taxon>Pseudomonadati</taxon>
        <taxon>Spirochaetota</taxon>
        <taxon>Spirochaetia</taxon>
        <taxon>Brevinematales</taxon>
        <taxon>Thermospiraceae</taxon>
        <taxon>Thermospira</taxon>
    </lineage>
</organism>
<protein>
    <submittedName>
        <fullName evidence="1">Uncharacterized protein</fullName>
    </submittedName>
</protein>
<dbReference type="AlphaFoldDB" id="A0AAX3BE54"/>
<dbReference type="EMBL" id="CP073355">
    <property type="protein sequence ID" value="URA10579.1"/>
    <property type="molecule type" value="Genomic_DNA"/>
</dbReference>
<evidence type="ECO:0000313" key="1">
    <source>
        <dbReference type="EMBL" id="URA10579.1"/>
    </source>
</evidence>
<name>A0AAX3BE54_9SPIR</name>
<reference evidence="1" key="1">
    <citation type="submission" date="2021-04" db="EMBL/GenBank/DDBJ databases">
        <authorList>
            <person name="Postec A."/>
        </authorList>
    </citation>
    <scope>NUCLEOTIDE SEQUENCE</scope>
    <source>
        <strain evidence="1">F1F22</strain>
    </source>
</reference>
<dbReference type="Proteomes" id="UP001056539">
    <property type="component" value="Chromosome"/>
</dbReference>
<dbReference type="KEGG" id="taqu:KDW03_01900"/>
<sequence>MAGAMFAMTGNPYGLDMSGRSLLIVKGAEDLQVIKNKYGIEIEKLLIQGEPYVMRGGIISKINESVLNLDETTVRPEGQDRLLELIYDPLRVYNFSDKKVRNYVDTGVVKRDDFLSVMSGVVYGFFSSAVNLVSAPFDFVKQPLPGVKGMAGGEDDPSKLYSWDVSYEGEGLVWDGMLYNQVELGSIEIDPFIKALEENIPPGTLFDPIRKIDSIMEGLCNNWFGGSELDKLVDNSESWENAGSFLFDLLGKPALKSLMSDDIRRYILKYEESLGSYIVDEYLNSIKSPSCIYFHKVNTESFIHFDYEKYSKWRQKNGMEKKQ</sequence>
<evidence type="ECO:0000313" key="2">
    <source>
        <dbReference type="Proteomes" id="UP001056539"/>
    </source>
</evidence>
<reference evidence="1" key="2">
    <citation type="submission" date="2022-06" db="EMBL/GenBank/DDBJ databases">
        <title>Thermospira aquatica gen. nov., sp. nov.</title>
        <authorList>
            <person name="Ben Ali Gam Z."/>
            <person name="Labat M."/>
        </authorList>
    </citation>
    <scope>NUCLEOTIDE SEQUENCE</scope>
    <source>
        <strain evidence="1">F1F22</strain>
    </source>
</reference>
<gene>
    <name evidence="1" type="ORF">KDW03_01900</name>
</gene>
<dbReference type="RefSeq" id="WP_271435705.1">
    <property type="nucleotide sequence ID" value="NZ_CP073355.1"/>
</dbReference>
<proteinExistence type="predicted"/>
<keyword evidence="2" id="KW-1185">Reference proteome</keyword>
<accession>A0AAX3BE54</accession>